<reference evidence="8" key="1">
    <citation type="journal article" date="2023" name="G3 (Bethesda)">
        <title>Whole genome assembly and annotation of the endangered Caribbean coral Acropora cervicornis.</title>
        <authorList>
            <person name="Selwyn J.D."/>
            <person name="Vollmer S.V."/>
        </authorList>
    </citation>
    <scope>NUCLEOTIDE SEQUENCE</scope>
    <source>
        <strain evidence="8">K2</strain>
    </source>
</reference>
<feature type="region of interest" description="Disordered" evidence="5">
    <location>
        <begin position="1016"/>
        <end position="1146"/>
    </location>
</feature>
<feature type="domain" description="RUN" evidence="6">
    <location>
        <begin position="34"/>
        <end position="163"/>
    </location>
</feature>
<keyword evidence="1" id="KW-0479">Metal-binding</keyword>
<dbReference type="GO" id="GO:1901098">
    <property type="term" value="P:positive regulation of autophagosome maturation"/>
    <property type="evidence" value="ECO:0007669"/>
    <property type="project" value="TreeGrafter"/>
</dbReference>
<dbReference type="InterPro" id="IPR009038">
    <property type="entry name" value="GOLD_dom"/>
</dbReference>
<dbReference type="GO" id="GO:0005770">
    <property type="term" value="C:late endosome"/>
    <property type="evidence" value="ECO:0007669"/>
    <property type="project" value="TreeGrafter"/>
</dbReference>
<dbReference type="InterPro" id="IPR011011">
    <property type="entry name" value="Znf_FYVE_PHD"/>
</dbReference>
<evidence type="ECO:0000256" key="2">
    <source>
        <dbReference type="ARBA" id="ARBA00022771"/>
    </source>
</evidence>
<dbReference type="EMBL" id="JARQWQ010000008">
    <property type="protein sequence ID" value="KAK2570039.1"/>
    <property type="molecule type" value="Genomic_DNA"/>
</dbReference>
<evidence type="ECO:0000313" key="8">
    <source>
        <dbReference type="EMBL" id="KAK2570039.1"/>
    </source>
</evidence>
<dbReference type="InterPro" id="IPR000306">
    <property type="entry name" value="Znf_FYVE"/>
</dbReference>
<dbReference type="SUPFAM" id="SSF101576">
    <property type="entry name" value="Supernatant protein factor (SPF), C-terminal domain"/>
    <property type="match status" value="1"/>
</dbReference>
<dbReference type="GO" id="GO:0005764">
    <property type="term" value="C:lysosome"/>
    <property type="evidence" value="ECO:0007669"/>
    <property type="project" value="TreeGrafter"/>
</dbReference>
<dbReference type="Pfam" id="PF02759">
    <property type="entry name" value="RUN"/>
    <property type="match status" value="1"/>
</dbReference>
<dbReference type="Gene3D" id="1.20.58.900">
    <property type="match status" value="1"/>
</dbReference>
<feature type="coiled-coil region" evidence="4">
    <location>
        <begin position="769"/>
        <end position="824"/>
    </location>
</feature>
<dbReference type="InterPro" id="IPR013083">
    <property type="entry name" value="Znf_RING/FYVE/PHD"/>
</dbReference>
<dbReference type="SMART" id="SM00064">
    <property type="entry name" value="FYVE"/>
    <property type="match status" value="1"/>
</dbReference>
<feature type="coiled-coil region" evidence="4">
    <location>
        <begin position="537"/>
        <end position="725"/>
    </location>
</feature>
<name>A0AAD9QYZ4_ACRCE</name>
<feature type="coiled-coil region" evidence="4">
    <location>
        <begin position="332"/>
        <end position="479"/>
    </location>
</feature>
<dbReference type="SUPFAM" id="SSF140741">
    <property type="entry name" value="RUN domain-like"/>
    <property type="match status" value="1"/>
</dbReference>
<accession>A0AAD9QYZ4</accession>
<dbReference type="InterPro" id="IPR004012">
    <property type="entry name" value="Run_dom"/>
</dbReference>
<feature type="region of interest" description="Disordered" evidence="5">
    <location>
        <begin position="169"/>
        <end position="196"/>
    </location>
</feature>
<dbReference type="Pfam" id="PF01363">
    <property type="entry name" value="FYVE"/>
    <property type="match status" value="1"/>
</dbReference>
<dbReference type="GO" id="GO:0008270">
    <property type="term" value="F:zinc ion binding"/>
    <property type="evidence" value="ECO:0007669"/>
    <property type="project" value="UniProtKB-KW"/>
</dbReference>
<organism evidence="8 9">
    <name type="scientific">Acropora cervicornis</name>
    <name type="common">Staghorn coral</name>
    <dbReference type="NCBI Taxonomy" id="6130"/>
    <lineage>
        <taxon>Eukaryota</taxon>
        <taxon>Metazoa</taxon>
        <taxon>Cnidaria</taxon>
        <taxon>Anthozoa</taxon>
        <taxon>Hexacorallia</taxon>
        <taxon>Scleractinia</taxon>
        <taxon>Astrocoeniina</taxon>
        <taxon>Acroporidae</taxon>
        <taxon>Acropora</taxon>
    </lineage>
</organism>
<feature type="compositionally biased region" description="Basic and acidic residues" evidence="5">
    <location>
        <begin position="1094"/>
        <end position="1112"/>
    </location>
</feature>
<comment type="caution">
    <text evidence="8">The sequence shown here is derived from an EMBL/GenBank/DDBJ whole genome shotgun (WGS) entry which is preliminary data.</text>
</comment>
<evidence type="ECO:0000259" key="7">
    <source>
        <dbReference type="PROSITE" id="PS50866"/>
    </source>
</evidence>
<dbReference type="Gene3D" id="3.30.40.10">
    <property type="entry name" value="Zinc/RING finger domain, C3HC4 (zinc finger)"/>
    <property type="match status" value="1"/>
</dbReference>
<sequence length="1303" mass="148933">MDAFIIDPAKLISDIVAYITDLRSIYQTSQQPVTDDETALHKFCVKLETVLRHEQKERYSLLGVRKDYWNFITDCIPRDDGVKYVQAIPQVKTAQGKGRAFIRYSLVKASLADAIQRCLVRRKQLSAFYGSDAILCHPSLSTALNERPDPLVGLSSEVAELRAIFVDENSQGSTDHTDSGSNHTDMTDATSTEPPTITGMTLEISHLHQKILKWKADQDSQLSKACQDVKQAQDDRKFAVQESELKIKQLHEKYSNLMKGVSDGANAKVQELSLKLNTADKALNEREAEIETLQNEVKVSLESSQEAQISAIEHEKKLAASEKKQTELASSCERLQDQLKIKEEMVGELNAKLSELKQKCGKLESQETETSTLVALLQGEVKAKEEVLQRVQESFERLNGRVFSTSEEMESELKCQLLDRERGLESQSAENKKLETNIVEIQQQKRELSNKLTKLNATIEGLENSNREAQLTIQDLQHQLGSQAMNHENFLSELLEALQVNRDFDQEDGPHITKDFGKILKQAKHVVAEISTLHNQLHEKSAQKEQLEVHVAELRDDIDKKAQEIKNLYEDVDSSKKRIEFIKEEKDHLEKEKVETDNKISQLEESEQSLKSNISLVVEENSRALNKLSSLQNRREEEEQMKLTAQKELSVLRNQLEETVQSKRKLEIELASISGTLEGMDSEKKHLDEQMREVEEKMYTCHDERISLEHELAVARQQLEAANEARIHAEQGQVKAQEQLESLRCMMDQEIAALKFQLSSETMKYETQIKGLSDQIQEYNNVKEQLTEQQEMIVELELQLKERNDTLQHDKHKYVSEIKHLRNEVRSTKLPLLFINVNMEHRNKQNRFFVPTCAATTKTVFVGTLNHFLQLQVQQFKSGFDENKLKIRALENELLLTAKQLEEERSRQRDLNKKVDELEEEKSSINNDYEDKLARVEEDVKELKLNLVTVTREKAELWKKADDMAYEIKVKADDRWMNDSEASRCLGCNTEFSFLLRKHHCRLKLRRACQRCFHANQKQNSQQERENHEIDEDFKSDGSDVSSRRDSVLSTDIGGLDHSNRPSSSPQCGPSNSRNRQQDSSQCFSPPSGSKAYSAKDEDRKDSDTGSKDHKYTTLKSVKKKSKAAHVKSNEQHSHQEDEETEEEQVIGDYEVVDVESDDVGEHPGSQVVVSESDNREDLAIPELNQEPGPFWHLTIAPGKRHLIQVLVATPRATLSWKFSTEKKSIAFGIAFKLSETKKDQECQTVVPSSQYNSHLKATKGEIQDVAPGVYILVFDNSLSRFTSKRLFCMVQVSRKDCVDDVS</sequence>
<dbReference type="Gene3D" id="2.60.120.680">
    <property type="entry name" value="GOLD domain"/>
    <property type="match status" value="1"/>
</dbReference>
<dbReference type="InterPro" id="IPR037213">
    <property type="entry name" value="Run_dom_sf"/>
</dbReference>
<evidence type="ECO:0000256" key="5">
    <source>
        <dbReference type="SAM" id="MobiDB-lite"/>
    </source>
</evidence>
<dbReference type="Proteomes" id="UP001249851">
    <property type="component" value="Unassembled WGS sequence"/>
</dbReference>
<feature type="coiled-coil region" evidence="4">
    <location>
        <begin position="887"/>
        <end position="953"/>
    </location>
</feature>
<feature type="coiled-coil region" evidence="4">
    <location>
        <begin position="269"/>
        <end position="303"/>
    </location>
</feature>
<dbReference type="GO" id="GO:0072383">
    <property type="term" value="P:plus-end-directed vesicle transport along microtubule"/>
    <property type="evidence" value="ECO:0007669"/>
    <property type="project" value="TreeGrafter"/>
</dbReference>
<feature type="compositionally biased region" description="Acidic residues" evidence="5">
    <location>
        <begin position="1137"/>
        <end position="1146"/>
    </location>
</feature>
<evidence type="ECO:0000256" key="1">
    <source>
        <dbReference type="ARBA" id="ARBA00022723"/>
    </source>
</evidence>
<proteinExistence type="predicted"/>
<dbReference type="PANTHER" id="PTHR46753">
    <property type="entry name" value="FYVE AND COILED-COIL DOMAIN-CONTAINING PROTEIN 1"/>
    <property type="match status" value="1"/>
</dbReference>
<feature type="compositionally biased region" description="Basic and acidic residues" evidence="5">
    <location>
        <begin position="1023"/>
        <end position="1047"/>
    </location>
</feature>
<feature type="compositionally biased region" description="Basic residues" evidence="5">
    <location>
        <begin position="1117"/>
        <end position="1126"/>
    </location>
</feature>
<feature type="compositionally biased region" description="Polar residues" evidence="5">
    <location>
        <begin position="1061"/>
        <end position="1070"/>
    </location>
</feature>
<evidence type="ECO:0000256" key="3">
    <source>
        <dbReference type="ARBA" id="ARBA00022833"/>
    </source>
</evidence>
<keyword evidence="2" id="KW-0863">Zinc-finger</keyword>
<keyword evidence="4" id="KW-0175">Coiled coil</keyword>
<protein>
    <submittedName>
        <fullName evidence="8">FYVE and coiled-coil domain-containing protein 1</fullName>
    </submittedName>
</protein>
<evidence type="ECO:0000259" key="6">
    <source>
        <dbReference type="PROSITE" id="PS50826"/>
    </source>
</evidence>
<dbReference type="InterPro" id="IPR036598">
    <property type="entry name" value="GOLD_dom_sf"/>
</dbReference>
<dbReference type="PROSITE" id="PS50866">
    <property type="entry name" value="GOLD"/>
    <property type="match status" value="1"/>
</dbReference>
<gene>
    <name evidence="8" type="ORF">P5673_004780</name>
</gene>
<keyword evidence="9" id="KW-1185">Reference proteome</keyword>
<dbReference type="SUPFAM" id="SSF57903">
    <property type="entry name" value="FYVE/PHD zinc finger"/>
    <property type="match status" value="1"/>
</dbReference>
<dbReference type="PROSITE" id="PS50826">
    <property type="entry name" value="RUN"/>
    <property type="match status" value="1"/>
</dbReference>
<keyword evidence="3" id="KW-0862">Zinc</keyword>
<reference evidence="8" key="2">
    <citation type="journal article" date="2023" name="Science">
        <title>Genomic signatures of disease resistance in endangered staghorn corals.</title>
        <authorList>
            <person name="Vollmer S.V."/>
            <person name="Selwyn J.D."/>
            <person name="Despard B.A."/>
            <person name="Roesel C.L."/>
        </authorList>
    </citation>
    <scope>NUCLEOTIDE SEQUENCE</scope>
    <source>
        <strain evidence="8">K2</strain>
    </source>
</reference>
<dbReference type="PANTHER" id="PTHR46753:SF2">
    <property type="entry name" value="FYVE AND COILED-COIL DOMAIN-CONTAINING PROTEIN 1"/>
    <property type="match status" value="1"/>
</dbReference>
<evidence type="ECO:0000256" key="4">
    <source>
        <dbReference type="SAM" id="Coils"/>
    </source>
</evidence>
<dbReference type="GO" id="GO:0005776">
    <property type="term" value="C:autophagosome"/>
    <property type="evidence" value="ECO:0007669"/>
    <property type="project" value="TreeGrafter"/>
</dbReference>
<feature type="domain" description="GOLD" evidence="7">
    <location>
        <begin position="1177"/>
        <end position="1293"/>
    </location>
</feature>
<feature type="compositionally biased region" description="Low complexity" evidence="5">
    <location>
        <begin position="1071"/>
        <end position="1082"/>
    </location>
</feature>
<evidence type="ECO:0000313" key="9">
    <source>
        <dbReference type="Proteomes" id="UP001249851"/>
    </source>
</evidence>